<evidence type="ECO:0000313" key="2">
    <source>
        <dbReference type="EMBL" id="KAB5519341.1"/>
    </source>
</evidence>
<proteinExistence type="predicted"/>
<comment type="caution">
    <text evidence="2">The sequence shown here is derived from an EMBL/GenBank/DDBJ whole genome shotgun (WGS) entry which is preliminary data.</text>
</comment>
<name>A0A5N5JJE4_9ROSI</name>
<organism evidence="2 3">
    <name type="scientific">Salix brachista</name>
    <dbReference type="NCBI Taxonomy" id="2182728"/>
    <lineage>
        <taxon>Eukaryota</taxon>
        <taxon>Viridiplantae</taxon>
        <taxon>Streptophyta</taxon>
        <taxon>Embryophyta</taxon>
        <taxon>Tracheophyta</taxon>
        <taxon>Spermatophyta</taxon>
        <taxon>Magnoliopsida</taxon>
        <taxon>eudicotyledons</taxon>
        <taxon>Gunneridae</taxon>
        <taxon>Pentapetalae</taxon>
        <taxon>rosids</taxon>
        <taxon>fabids</taxon>
        <taxon>Malpighiales</taxon>
        <taxon>Salicaceae</taxon>
        <taxon>Saliceae</taxon>
        <taxon>Salix</taxon>
    </lineage>
</organism>
<dbReference type="AlphaFoldDB" id="A0A5N5JJE4"/>
<reference evidence="3" key="1">
    <citation type="journal article" date="2019" name="Gigascience">
        <title>De novo genome assembly of the endangered Acer yangbiense, a plant species with extremely small populations endemic to Yunnan Province, China.</title>
        <authorList>
            <person name="Yang J."/>
            <person name="Wariss H.M."/>
            <person name="Tao L."/>
            <person name="Zhang R."/>
            <person name="Yun Q."/>
            <person name="Hollingsworth P."/>
            <person name="Dao Z."/>
            <person name="Luo G."/>
            <person name="Guo H."/>
            <person name="Ma Y."/>
            <person name="Sun W."/>
        </authorList>
    </citation>
    <scope>NUCLEOTIDE SEQUENCE [LARGE SCALE GENOMIC DNA]</scope>
    <source>
        <strain evidence="3">cv. br00</strain>
    </source>
</reference>
<sequence length="73" mass="8025">MHCKFVNACAACSIGISLSTTISFSHPLLLLLLPSQEISPRYVKFLALLSLHFPVFLSISYAKPLKPVDSFSN</sequence>
<keyword evidence="3" id="KW-1185">Reference proteome</keyword>
<feature type="transmembrane region" description="Helical" evidence="1">
    <location>
        <begin position="41"/>
        <end position="62"/>
    </location>
</feature>
<dbReference type="EMBL" id="VDCV01000016">
    <property type="protein sequence ID" value="KAB5519341.1"/>
    <property type="molecule type" value="Genomic_DNA"/>
</dbReference>
<accession>A0A5N5JJE4</accession>
<dbReference type="Proteomes" id="UP000326939">
    <property type="component" value="Chromosome 16"/>
</dbReference>
<keyword evidence="1" id="KW-0472">Membrane</keyword>
<keyword evidence="1" id="KW-0812">Transmembrane</keyword>
<gene>
    <name evidence="2" type="ORF">DKX38_023660</name>
</gene>
<evidence type="ECO:0000313" key="3">
    <source>
        <dbReference type="Proteomes" id="UP000326939"/>
    </source>
</evidence>
<evidence type="ECO:0000256" key="1">
    <source>
        <dbReference type="SAM" id="Phobius"/>
    </source>
</evidence>
<keyword evidence="1" id="KW-1133">Transmembrane helix</keyword>
<protein>
    <submittedName>
        <fullName evidence="2">Uncharacterized protein</fullName>
    </submittedName>
</protein>